<reference evidence="2 3" key="1">
    <citation type="journal article" date="2014" name="Genome Biol.">
        <title>Transcriptome and methylome profiling reveals relics of genome dominance in the mesopolyploid Brassica oleracea.</title>
        <authorList>
            <person name="Parkin I.A."/>
            <person name="Koh C."/>
            <person name="Tang H."/>
            <person name="Robinson S.J."/>
            <person name="Kagale S."/>
            <person name="Clarke W.E."/>
            <person name="Town C.D."/>
            <person name="Nixon J."/>
            <person name="Krishnakumar V."/>
            <person name="Bidwell S.L."/>
            <person name="Denoeud F."/>
            <person name="Belcram H."/>
            <person name="Links M.G."/>
            <person name="Just J."/>
            <person name="Clarke C."/>
            <person name="Bender T."/>
            <person name="Huebert T."/>
            <person name="Mason A.S."/>
            <person name="Pires J.C."/>
            <person name="Barker G."/>
            <person name="Moore J."/>
            <person name="Walley P.G."/>
            <person name="Manoli S."/>
            <person name="Batley J."/>
            <person name="Edwards D."/>
            <person name="Nelson M.N."/>
            <person name="Wang X."/>
            <person name="Paterson A.H."/>
            <person name="King G."/>
            <person name="Bancroft I."/>
            <person name="Chalhoub B."/>
            <person name="Sharpe A.G."/>
        </authorList>
    </citation>
    <scope>NUCLEOTIDE SEQUENCE</scope>
    <source>
        <strain evidence="2 3">cv. TO1000</strain>
    </source>
</reference>
<evidence type="ECO:0000259" key="1">
    <source>
        <dbReference type="Pfam" id="PF10532"/>
    </source>
</evidence>
<dbReference type="eggNOG" id="KOG1075">
    <property type="taxonomic scope" value="Eukaryota"/>
</dbReference>
<protein>
    <recommendedName>
        <fullName evidence="1">MULE transposase N-terminal all-beta domain-containing protein</fullName>
    </recommendedName>
</protein>
<keyword evidence="3" id="KW-1185">Reference proteome</keyword>
<dbReference type="InterPro" id="IPR018290">
    <property type="entry name" value="MULE_transposase_N"/>
</dbReference>
<organism evidence="2 3">
    <name type="scientific">Brassica oleracea var. oleracea</name>
    <dbReference type="NCBI Taxonomy" id="109376"/>
    <lineage>
        <taxon>Eukaryota</taxon>
        <taxon>Viridiplantae</taxon>
        <taxon>Streptophyta</taxon>
        <taxon>Embryophyta</taxon>
        <taxon>Tracheophyta</taxon>
        <taxon>Spermatophyta</taxon>
        <taxon>Magnoliopsida</taxon>
        <taxon>eudicotyledons</taxon>
        <taxon>Gunneridae</taxon>
        <taxon>Pentapetalae</taxon>
        <taxon>rosids</taxon>
        <taxon>malvids</taxon>
        <taxon>Brassicales</taxon>
        <taxon>Brassicaceae</taxon>
        <taxon>Brassiceae</taxon>
        <taxon>Brassica</taxon>
    </lineage>
</organism>
<accession>A0A0D3BZ24</accession>
<feature type="domain" description="MULE transposase N-terminal all-beta" evidence="1">
    <location>
        <begin position="127"/>
        <end position="239"/>
    </location>
</feature>
<reference evidence="2" key="2">
    <citation type="submission" date="2015-03" db="UniProtKB">
        <authorList>
            <consortium name="EnsemblPlants"/>
        </authorList>
    </citation>
    <scope>IDENTIFICATION</scope>
</reference>
<evidence type="ECO:0000313" key="2">
    <source>
        <dbReference type="EnsemblPlants" id="Bo4g133240.1"/>
    </source>
</evidence>
<sequence>MFPGIFRGTKFLGNFRGPRSSEIPDANSEEDFVGTSEDWTIGNFLGIYRGSPPSVYSEELSDDLVVLGVSSEIQFLGIPSEISEGFPRKNEFPRSYFRGFFSSDIIDGGDHLFGVTGYDVLLDMICKKMAIDQCKKRLNLSNIPLVVKPKRQSYILDDEDVFVYLTSVDKDQRRSIILHIEGITEVKKVPIIEKFPRTEKASSYGENYSELSSGLPKVEANPVVVILYNAIEKAEQHLEVQELRENVVIPYEQDVDARPLLTLGIRQKVHYGYEVTVWEDPWILKILVKPASYGHPKMTVTFFIQGEPKEWNLEILENLIFPEDIPLIQSFSLNQSTC</sequence>
<dbReference type="Gramene" id="Bo4g133240.1">
    <property type="protein sequence ID" value="Bo4g133240.1"/>
    <property type="gene ID" value="Bo4g133240"/>
</dbReference>
<proteinExistence type="predicted"/>
<dbReference type="HOGENOM" id="CLU_822200_0_0_1"/>
<evidence type="ECO:0000313" key="3">
    <source>
        <dbReference type="Proteomes" id="UP000032141"/>
    </source>
</evidence>
<name>A0A0D3BZ24_BRAOL</name>
<dbReference type="Pfam" id="PF10532">
    <property type="entry name" value="Plant_all_beta"/>
    <property type="match status" value="1"/>
</dbReference>
<dbReference type="AlphaFoldDB" id="A0A0D3BZ24"/>
<dbReference type="EnsemblPlants" id="Bo4g133240.1">
    <property type="protein sequence ID" value="Bo4g133240.1"/>
    <property type="gene ID" value="Bo4g133240"/>
</dbReference>
<dbReference type="Proteomes" id="UP000032141">
    <property type="component" value="Chromosome C4"/>
</dbReference>